<dbReference type="SUPFAM" id="SSF52047">
    <property type="entry name" value="RNI-like"/>
    <property type="match status" value="1"/>
</dbReference>
<evidence type="ECO:0008006" key="3">
    <source>
        <dbReference type="Google" id="ProtNLM"/>
    </source>
</evidence>
<reference evidence="1 2" key="1">
    <citation type="journal article" date="2015" name="Sci. Rep.">
        <title>Chromosome-level genome map provides insights into diverse defense mechanisms in the medicinal fungus Ganoderma sinense.</title>
        <authorList>
            <person name="Zhu Y."/>
            <person name="Xu J."/>
            <person name="Sun C."/>
            <person name="Zhou S."/>
            <person name="Xu H."/>
            <person name="Nelson D.R."/>
            <person name="Qian J."/>
            <person name="Song J."/>
            <person name="Luo H."/>
            <person name="Xiang L."/>
            <person name="Li Y."/>
            <person name="Xu Z."/>
            <person name="Ji A."/>
            <person name="Wang L."/>
            <person name="Lu S."/>
            <person name="Hayward A."/>
            <person name="Sun W."/>
            <person name="Li X."/>
            <person name="Schwartz D.C."/>
            <person name="Wang Y."/>
            <person name="Chen S."/>
        </authorList>
    </citation>
    <scope>NUCLEOTIDE SEQUENCE [LARGE SCALE GENOMIC DNA]</scope>
    <source>
        <strain evidence="1 2">ZZ0214-1</strain>
    </source>
</reference>
<proteinExistence type="predicted"/>
<dbReference type="STRING" id="1077348.A0A2G8S998"/>
<dbReference type="AlphaFoldDB" id="A0A2G8S998"/>
<evidence type="ECO:0000313" key="2">
    <source>
        <dbReference type="Proteomes" id="UP000230002"/>
    </source>
</evidence>
<protein>
    <recommendedName>
        <fullName evidence="3">F-box domain-containing protein</fullName>
    </recommendedName>
</protein>
<gene>
    <name evidence="1" type="ORF">GSI_07726</name>
</gene>
<dbReference type="EMBL" id="AYKW01000016">
    <property type="protein sequence ID" value="PIL30148.1"/>
    <property type="molecule type" value="Genomic_DNA"/>
</dbReference>
<sequence length="821" mass="92463">MKRSRLPNLGFPIGRSSPSQRAAYTSFQKYAGTGVKLALQTPTLWNTVVTVLRSQEDDRDYCFGRSVYSPKDSSLDLNVHFNTPGPYAPLQQSVEKMIKFMLANSPKIRQLHAWDASSIFDFPSFLQSFDAHALEHCTIVQKIGCGGMGDPSPKPGRLLFFSDGGTRLRSLCLINLCDIPDNEFPSLTLLEIGFTGGCNIYWEVEDLVEFLAGSPKLEEIYVHDVSYWDQPTHSRRATVSLPPISFPYLQYLAFTCLHRNPIREFDVQIDDPSNPIDYLLSRIFSGQPTPASKNVYSPKDSSLDLNVHFNTPGPYAPLQQSVEKMIKFMLANSPKIRQLHAWDASSIFDFPSFLQSFDAHALEHCTIVQKIGRGGLHDPSSKPGRLLFFSNGGARLRSLCLMDLYDIPDNEFPSLTLLEIGSVKRCHVYWEAEDLVEFLAGSPKLEEVYVHDISYWDQPTHSRHKDAVSLPPVSLPHLQYLAFTCWHRDPNRELDVQIDDPTNPIDYLLSRISIPPTCHMYLDAPAVDEAQAVLKSVTDTLASVCRHVPGKHAVSYMFLRLSEPFHRDNPIQLVFQQGSLRLRIPRFLDLRDQSFPYPEFFHTFRDLFATTAELRVHYTHDAILTAFGGSGSGSMPWPAALFPNVAAVSLIRDSGMWWLPEMRPTLRAGIAHLLCPQPEPPASSMSPGLSGLGSEEQSGEHWPYYPALDTLWTSLESRTEIGELETALAARAAQGMPIRRLIVTLRYCPPGTDWDSDDVRRLRDLQVAGPGAEDSDVVVTVMDAEVSSELLEVDWLVRLPERYDLPSSIRRDWPTLWDGQK</sequence>
<organism evidence="1 2">
    <name type="scientific">Ganoderma sinense ZZ0214-1</name>
    <dbReference type="NCBI Taxonomy" id="1077348"/>
    <lineage>
        <taxon>Eukaryota</taxon>
        <taxon>Fungi</taxon>
        <taxon>Dikarya</taxon>
        <taxon>Basidiomycota</taxon>
        <taxon>Agaricomycotina</taxon>
        <taxon>Agaricomycetes</taxon>
        <taxon>Polyporales</taxon>
        <taxon>Polyporaceae</taxon>
        <taxon>Ganoderma</taxon>
    </lineage>
</organism>
<accession>A0A2G8S998</accession>
<dbReference type="Proteomes" id="UP000230002">
    <property type="component" value="Unassembled WGS sequence"/>
</dbReference>
<name>A0A2G8S998_9APHY</name>
<comment type="caution">
    <text evidence="1">The sequence shown here is derived from an EMBL/GenBank/DDBJ whole genome shotgun (WGS) entry which is preliminary data.</text>
</comment>
<dbReference type="OrthoDB" id="2752736at2759"/>
<evidence type="ECO:0000313" key="1">
    <source>
        <dbReference type="EMBL" id="PIL30148.1"/>
    </source>
</evidence>
<keyword evidence="2" id="KW-1185">Reference proteome</keyword>